<gene>
    <name evidence="2" type="ORF">PECUL_23A037425</name>
</gene>
<accession>A0AAD1QZD3</accession>
<protein>
    <submittedName>
        <fullName evidence="2">Uncharacterized protein</fullName>
    </submittedName>
</protein>
<sequence>MAALEDWEASKEPQRFMQGDPSQQLLPQGTEQSSPGNSNGTGPATKQDIRNLLKDVQKLLAADIEVIEANLQVVTDRVHTLEEDIVDIQE</sequence>
<proteinExistence type="predicted"/>
<feature type="region of interest" description="Disordered" evidence="1">
    <location>
        <begin position="1"/>
        <end position="48"/>
    </location>
</feature>
<dbReference type="AlphaFoldDB" id="A0AAD1QZD3"/>
<keyword evidence="3" id="KW-1185">Reference proteome</keyword>
<dbReference type="Proteomes" id="UP001295444">
    <property type="component" value="Chromosome 01"/>
</dbReference>
<organism evidence="2 3">
    <name type="scientific">Pelobates cultripes</name>
    <name type="common">Western spadefoot toad</name>
    <dbReference type="NCBI Taxonomy" id="61616"/>
    <lineage>
        <taxon>Eukaryota</taxon>
        <taxon>Metazoa</taxon>
        <taxon>Chordata</taxon>
        <taxon>Craniata</taxon>
        <taxon>Vertebrata</taxon>
        <taxon>Euteleostomi</taxon>
        <taxon>Amphibia</taxon>
        <taxon>Batrachia</taxon>
        <taxon>Anura</taxon>
        <taxon>Pelobatoidea</taxon>
        <taxon>Pelobatidae</taxon>
        <taxon>Pelobates</taxon>
    </lineage>
</organism>
<feature type="non-terminal residue" evidence="2">
    <location>
        <position position="90"/>
    </location>
</feature>
<evidence type="ECO:0000313" key="3">
    <source>
        <dbReference type="Proteomes" id="UP001295444"/>
    </source>
</evidence>
<dbReference type="EMBL" id="OW240912">
    <property type="protein sequence ID" value="CAH2220481.1"/>
    <property type="molecule type" value="Genomic_DNA"/>
</dbReference>
<feature type="compositionally biased region" description="Polar residues" evidence="1">
    <location>
        <begin position="20"/>
        <end position="44"/>
    </location>
</feature>
<reference evidence="2" key="1">
    <citation type="submission" date="2022-03" db="EMBL/GenBank/DDBJ databases">
        <authorList>
            <person name="Alioto T."/>
            <person name="Alioto T."/>
            <person name="Gomez Garrido J."/>
        </authorList>
    </citation>
    <scope>NUCLEOTIDE SEQUENCE</scope>
</reference>
<evidence type="ECO:0000313" key="2">
    <source>
        <dbReference type="EMBL" id="CAH2220481.1"/>
    </source>
</evidence>
<name>A0AAD1QZD3_PELCU</name>
<evidence type="ECO:0000256" key="1">
    <source>
        <dbReference type="SAM" id="MobiDB-lite"/>
    </source>
</evidence>